<evidence type="ECO:0000313" key="5">
    <source>
        <dbReference type="Proteomes" id="UP001249076"/>
    </source>
</evidence>
<keyword evidence="5" id="KW-1185">Reference proteome</keyword>
<proteinExistence type="predicted"/>
<dbReference type="PROSITE" id="PS50828">
    <property type="entry name" value="SMR"/>
    <property type="match status" value="1"/>
</dbReference>
<protein>
    <submittedName>
        <fullName evidence="3">DNA-nicking Smr family endonuclease</fullName>
    </submittedName>
</protein>
<feature type="compositionally biased region" description="Pro residues" evidence="1">
    <location>
        <begin position="1"/>
        <end position="11"/>
    </location>
</feature>
<dbReference type="SMART" id="SM00463">
    <property type="entry name" value="SMR"/>
    <property type="match status" value="1"/>
</dbReference>
<feature type="compositionally biased region" description="Low complexity" evidence="1">
    <location>
        <begin position="12"/>
        <end position="38"/>
    </location>
</feature>
<dbReference type="InterPro" id="IPR002625">
    <property type="entry name" value="Smr_dom"/>
</dbReference>
<evidence type="ECO:0000259" key="2">
    <source>
        <dbReference type="PROSITE" id="PS50828"/>
    </source>
</evidence>
<evidence type="ECO:0000256" key="1">
    <source>
        <dbReference type="SAM" id="MobiDB-lite"/>
    </source>
</evidence>
<organism evidence="3 6">
    <name type="scientific">Acidovorax delafieldii</name>
    <name type="common">Pseudomonas delafieldii</name>
    <dbReference type="NCBI Taxonomy" id="47920"/>
    <lineage>
        <taxon>Bacteria</taxon>
        <taxon>Pseudomonadati</taxon>
        <taxon>Pseudomonadota</taxon>
        <taxon>Betaproteobacteria</taxon>
        <taxon>Burkholderiales</taxon>
        <taxon>Comamonadaceae</taxon>
        <taxon>Acidovorax</taxon>
    </lineage>
</organism>
<feature type="compositionally biased region" description="Basic and acidic residues" evidence="1">
    <location>
        <begin position="110"/>
        <end position="132"/>
    </location>
</feature>
<dbReference type="GO" id="GO:0004519">
    <property type="term" value="F:endonuclease activity"/>
    <property type="evidence" value="ECO:0007669"/>
    <property type="project" value="UniProtKB-KW"/>
</dbReference>
<keyword evidence="3" id="KW-0255">Endonuclease</keyword>
<dbReference type="Proteomes" id="UP001253458">
    <property type="component" value="Unassembled WGS sequence"/>
</dbReference>
<dbReference type="Pfam" id="PF01713">
    <property type="entry name" value="Smr"/>
    <property type="match status" value="1"/>
</dbReference>
<keyword evidence="3" id="KW-0540">Nuclease</keyword>
<dbReference type="Proteomes" id="UP001249076">
    <property type="component" value="Unassembled WGS sequence"/>
</dbReference>
<reference evidence="3 5" key="1">
    <citation type="submission" date="2023-07" db="EMBL/GenBank/DDBJ databases">
        <title>Sorghum-associated microbial communities from plants grown in Nebraska, USA.</title>
        <authorList>
            <person name="Schachtman D."/>
        </authorList>
    </citation>
    <scope>NUCLEOTIDE SEQUENCE</scope>
    <source>
        <strain evidence="4 5">BE105</strain>
        <strain evidence="3">BE69</strain>
    </source>
</reference>
<comment type="caution">
    <text evidence="3">The sequence shown here is derived from an EMBL/GenBank/DDBJ whole genome shotgun (WGS) entry which is preliminary data.</text>
</comment>
<evidence type="ECO:0000313" key="4">
    <source>
        <dbReference type="EMBL" id="MDR6836700.1"/>
    </source>
</evidence>
<dbReference type="EMBL" id="JAVDTS010000002">
    <property type="protein sequence ID" value="MDR6836700.1"/>
    <property type="molecule type" value="Genomic_DNA"/>
</dbReference>
<name>A0AAJ2BY01_ACIDE</name>
<dbReference type="PANTHER" id="PTHR35562">
    <property type="entry name" value="DNA ENDONUCLEASE SMRA-RELATED"/>
    <property type="match status" value="1"/>
</dbReference>
<dbReference type="Gene3D" id="3.30.1370.110">
    <property type="match status" value="1"/>
</dbReference>
<dbReference type="AlphaFoldDB" id="A0AAJ2BY01"/>
<dbReference type="EMBL" id="JAVDTL010000002">
    <property type="protein sequence ID" value="MDR6766362.1"/>
    <property type="molecule type" value="Genomic_DNA"/>
</dbReference>
<keyword evidence="3" id="KW-0378">Hydrolase</keyword>
<dbReference type="PANTHER" id="PTHR35562:SF2">
    <property type="entry name" value="DNA ENDONUCLEASE SMRA-RELATED"/>
    <property type="match status" value="1"/>
</dbReference>
<feature type="compositionally biased region" description="Low complexity" evidence="1">
    <location>
        <begin position="70"/>
        <end position="79"/>
    </location>
</feature>
<evidence type="ECO:0000313" key="3">
    <source>
        <dbReference type="EMBL" id="MDR6766362.1"/>
    </source>
</evidence>
<feature type="region of interest" description="Disordered" evidence="1">
    <location>
        <begin position="1"/>
        <end position="132"/>
    </location>
</feature>
<accession>A0AAJ2BY01</accession>
<feature type="domain" description="Smr" evidence="2">
    <location>
        <begin position="223"/>
        <end position="304"/>
    </location>
</feature>
<gene>
    <name evidence="3" type="ORF">J2W88_001627</name>
    <name evidence="4" type="ORF">J2W93_001528</name>
</gene>
<dbReference type="InterPro" id="IPR036063">
    <property type="entry name" value="Smr_dom_sf"/>
</dbReference>
<dbReference type="SUPFAM" id="SSF160443">
    <property type="entry name" value="SMR domain-like"/>
    <property type="match status" value="1"/>
</dbReference>
<sequence>MTAPAPAPAQPPTALQAALARAARTAPGKAPPVEATAPAPAPGAPRSARRAGLGDKKAAAKAAMRPLRQAPAGPTAAASPAPPRRRTPPAPRRAGERITQLQDLATVARRLREEQERREAEDKARREAAARAEAERHLFSRSVGPVTPLRNPNVARLRRHLPPPLPVQHWLDEERVLLESISDDFDVSTLLDTDDQLSFRRPGIGVEVTRRLRSGHWSIQRHLDLHGLRVDDAREALGEFIRHAHKIGLRCVRVVHGKGLGSPGKSPVLKGRVQRWLVQKNEVLAFVQARPMDGGAGALVVLLQPVLRKNS</sequence>
<evidence type="ECO:0000313" key="6">
    <source>
        <dbReference type="Proteomes" id="UP001253458"/>
    </source>
</evidence>